<evidence type="ECO:0000256" key="2">
    <source>
        <dbReference type="SAM" id="Phobius"/>
    </source>
</evidence>
<dbReference type="SUPFAM" id="SSF46955">
    <property type="entry name" value="Putative DNA-binding domain"/>
    <property type="match status" value="1"/>
</dbReference>
<dbReference type="Proteomes" id="UP000823921">
    <property type="component" value="Unassembled WGS sequence"/>
</dbReference>
<dbReference type="PANTHER" id="PTHR30204">
    <property type="entry name" value="REDOX-CYCLING DRUG-SENSING TRANSCRIPTIONAL ACTIVATOR SOXR"/>
    <property type="match status" value="1"/>
</dbReference>
<reference evidence="4" key="1">
    <citation type="journal article" date="2021" name="PeerJ">
        <title>Extensive microbial diversity within the chicken gut microbiome revealed by metagenomics and culture.</title>
        <authorList>
            <person name="Gilroy R."/>
            <person name="Ravi A."/>
            <person name="Getino M."/>
            <person name="Pursley I."/>
            <person name="Horton D.L."/>
            <person name="Alikhan N.F."/>
            <person name="Baker D."/>
            <person name="Gharbi K."/>
            <person name="Hall N."/>
            <person name="Watson M."/>
            <person name="Adriaenssens E.M."/>
            <person name="Foster-Nyarko E."/>
            <person name="Jarju S."/>
            <person name="Secka A."/>
            <person name="Antonio M."/>
            <person name="Oren A."/>
            <person name="Chaudhuri R.R."/>
            <person name="La Ragione R."/>
            <person name="Hildebrand F."/>
            <person name="Pallen M.J."/>
        </authorList>
    </citation>
    <scope>NUCLEOTIDE SEQUENCE</scope>
    <source>
        <strain evidence="4">CHK192-8294</strain>
    </source>
</reference>
<dbReference type="PANTHER" id="PTHR30204:SF93">
    <property type="entry name" value="HTH MERR-TYPE DOMAIN-CONTAINING PROTEIN"/>
    <property type="match status" value="1"/>
</dbReference>
<evidence type="ECO:0000313" key="4">
    <source>
        <dbReference type="EMBL" id="HJB81208.1"/>
    </source>
</evidence>
<dbReference type="AlphaFoldDB" id="A0A9D2MPA8"/>
<proteinExistence type="predicted"/>
<reference evidence="4" key="2">
    <citation type="submission" date="2021-04" db="EMBL/GenBank/DDBJ databases">
        <authorList>
            <person name="Gilroy R."/>
        </authorList>
    </citation>
    <scope>NUCLEOTIDE SEQUENCE</scope>
    <source>
        <strain evidence="4">CHK192-8294</strain>
    </source>
</reference>
<dbReference type="CDD" id="cd00592">
    <property type="entry name" value="HTH_MerR-like"/>
    <property type="match status" value="1"/>
</dbReference>
<dbReference type="InterPro" id="IPR000551">
    <property type="entry name" value="MerR-type_HTH_dom"/>
</dbReference>
<dbReference type="EMBL" id="DWXO01000089">
    <property type="protein sequence ID" value="HJB81208.1"/>
    <property type="molecule type" value="Genomic_DNA"/>
</dbReference>
<name>A0A9D2MPA8_9FIRM</name>
<keyword evidence="1" id="KW-0238">DNA-binding</keyword>
<dbReference type="GO" id="GO:0003677">
    <property type="term" value="F:DNA binding"/>
    <property type="evidence" value="ECO:0007669"/>
    <property type="project" value="UniProtKB-KW"/>
</dbReference>
<evidence type="ECO:0000313" key="5">
    <source>
        <dbReference type="Proteomes" id="UP000823921"/>
    </source>
</evidence>
<feature type="transmembrane region" description="Helical" evidence="2">
    <location>
        <begin position="174"/>
        <end position="196"/>
    </location>
</feature>
<gene>
    <name evidence="4" type="ORF">H9712_09480</name>
</gene>
<dbReference type="InterPro" id="IPR047057">
    <property type="entry name" value="MerR_fam"/>
</dbReference>
<accession>A0A9D2MPA8</accession>
<evidence type="ECO:0000256" key="1">
    <source>
        <dbReference type="ARBA" id="ARBA00023125"/>
    </source>
</evidence>
<feature type="domain" description="HTH merR-type" evidence="3">
    <location>
        <begin position="1"/>
        <end position="71"/>
    </location>
</feature>
<dbReference type="GO" id="GO:0003700">
    <property type="term" value="F:DNA-binding transcription factor activity"/>
    <property type="evidence" value="ECO:0007669"/>
    <property type="project" value="InterPro"/>
</dbReference>
<dbReference type="Pfam" id="PF13411">
    <property type="entry name" value="MerR_1"/>
    <property type="match status" value="1"/>
</dbReference>
<protein>
    <submittedName>
        <fullName evidence="4">MerR family transcriptional regulator</fullName>
    </submittedName>
</protein>
<comment type="caution">
    <text evidence="4">The sequence shown here is derived from an EMBL/GenBank/DDBJ whole genome shotgun (WGS) entry which is preliminary data.</text>
</comment>
<evidence type="ECO:0000259" key="3">
    <source>
        <dbReference type="PROSITE" id="PS50937"/>
    </source>
</evidence>
<dbReference type="Gene3D" id="1.10.1660.10">
    <property type="match status" value="1"/>
</dbReference>
<keyword evidence="2" id="KW-1133">Transmembrane helix</keyword>
<dbReference type="SMART" id="SM00422">
    <property type="entry name" value="HTH_MERR"/>
    <property type="match status" value="1"/>
</dbReference>
<dbReference type="PROSITE" id="PS50937">
    <property type="entry name" value="HTH_MERR_2"/>
    <property type="match status" value="1"/>
</dbReference>
<organism evidence="4 5">
    <name type="scientific">Candidatus Flavonifractor intestinigallinarum</name>
    <dbReference type="NCBI Taxonomy" id="2838586"/>
    <lineage>
        <taxon>Bacteria</taxon>
        <taxon>Bacillati</taxon>
        <taxon>Bacillota</taxon>
        <taxon>Clostridia</taxon>
        <taxon>Eubacteriales</taxon>
        <taxon>Oscillospiraceae</taxon>
        <taxon>Flavonifractor</taxon>
    </lineage>
</organism>
<dbReference type="InterPro" id="IPR009061">
    <property type="entry name" value="DNA-bd_dom_put_sf"/>
</dbReference>
<keyword evidence="2" id="KW-0472">Membrane</keyword>
<keyword evidence="2" id="KW-0812">Transmembrane</keyword>
<sequence length="212" mass="23968">MKMKEVCAQTGLTERAVRFYVQEKLVVPLAQRRGGRTWLDFSPADVDRLKAISTLRKAGFTLEEIRSMITDFSKNASGAAFALRQRLQAAIDAYDKLRFTDTAQANGLEDYAALLEREVKGRPIPESDRVHGNPDGWFAGAEAFCMVWAVYFMFRLYVFLLDHFSDYSALLQAAAWNPLVFVLLFVVIPLPIALVLGSKAGKWICRHLEYIP</sequence>
<feature type="transmembrane region" description="Helical" evidence="2">
    <location>
        <begin position="136"/>
        <end position="154"/>
    </location>
</feature>